<accession>G0RZL5</accession>
<evidence type="ECO:0000313" key="3">
    <source>
        <dbReference type="Proteomes" id="UP000008066"/>
    </source>
</evidence>
<dbReference type="KEGG" id="cthr:CTHT_0003380"/>
<dbReference type="Proteomes" id="UP000008066">
    <property type="component" value="Unassembled WGS sequence"/>
</dbReference>
<dbReference type="EMBL" id="GL988032">
    <property type="protein sequence ID" value="EGS23643.1"/>
    <property type="molecule type" value="Genomic_DNA"/>
</dbReference>
<evidence type="ECO:0000256" key="1">
    <source>
        <dbReference type="SAM" id="MobiDB-lite"/>
    </source>
</evidence>
<dbReference type="RefSeq" id="XP_006690885.1">
    <property type="nucleotide sequence ID" value="XM_006690822.1"/>
</dbReference>
<organism evidence="3">
    <name type="scientific">Chaetomium thermophilum (strain DSM 1495 / CBS 144.50 / IMI 039719)</name>
    <name type="common">Thermochaetoides thermophila</name>
    <dbReference type="NCBI Taxonomy" id="759272"/>
    <lineage>
        <taxon>Eukaryota</taxon>
        <taxon>Fungi</taxon>
        <taxon>Dikarya</taxon>
        <taxon>Ascomycota</taxon>
        <taxon>Pezizomycotina</taxon>
        <taxon>Sordariomycetes</taxon>
        <taxon>Sordariomycetidae</taxon>
        <taxon>Sordariales</taxon>
        <taxon>Chaetomiaceae</taxon>
        <taxon>Thermochaetoides</taxon>
    </lineage>
</organism>
<feature type="compositionally biased region" description="Basic and acidic residues" evidence="1">
    <location>
        <begin position="28"/>
        <end position="41"/>
    </location>
</feature>
<proteinExistence type="predicted"/>
<feature type="region of interest" description="Disordered" evidence="1">
    <location>
        <begin position="24"/>
        <end position="49"/>
    </location>
</feature>
<gene>
    <name evidence="2" type="ORF">CTHT_0003380</name>
</gene>
<keyword evidence="3" id="KW-1185">Reference proteome</keyword>
<name>G0RZL5_CHATD</name>
<reference evidence="2 3" key="1">
    <citation type="journal article" date="2011" name="Cell">
        <title>Insight into structure and assembly of the nuclear pore complex by utilizing the genome of a eukaryotic thermophile.</title>
        <authorList>
            <person name="Amlacher S."/>
            <person name="Sarges P."/>
            <person name="Flemming D."/>
            <person name="van Noort V."/>
            <person name="Kunze R."/>
            <person name="Devos D.P."/>
            <person name="Arumugam M."/>
            <person name="Bork P."/>
            <person name="Hurt E."/>
        </authorList>
    </citation>
    <scope>NUCLEOTIDE SEQUENCE [LARGE SCALE GENOMIC DNA]</scope>
    <source>
        <strain evidence="3">DSM 1495 / CBS 144.50 / IMI 039719</strain>
    </source>
</reference>
<dbReference type="HOGENOM" id="CLU_2637855_0_0_1"/>
<dbReference type="GeneID" id="18254376"/>
<evidence type="ECO:0000313" key="2">
    <source>
        <dbReference type="EMBL" id="EGS23643.1"/>
    </source>
</evidence>
<protein>
    <submittedName>
        <fullName evidence="2">Uncharacterized protein</fullName>
    </submittedName>
</protein>
<dbReference type="AlphaFoldDB" id="G0RZL5"/>
<sequence length="77" mass="7964">MPVRIISPPQHHPIGYLIVEPGGVAAPRRQDGGGPTHERPHANQGAGVGRARTGILARSGAVLGALVGRFDNEGEGR</sequence>